<dbReference type="AlphaFoldDB" id="A0A6N6N252"/>
<dbReference type="Proteomes" id="UP000438699">
    <property type="component" value="Unassembled WGS sequence"/>
</dbReference>
<organism evidence="2 3">
    <name type="scientific">Pseudodesulfovibrio senegalensis</name>
    <dbReference type="NCBI Taxonomy" id="1721087"/>
    <lineage>
        <taxon>Bacteria</taxon>
        <taxon>Pseudomonadati</taxon>
        <taxon>Thermodesulfobacteriota</taxon>
        <taxon>Desulfovibrionia</taxon>
        <taxon>Desulfovibrionales</taxon>
        <taxon>Desulfovibrionaceae</taxon>
    </lineage>
</organism>
<proteinExistence type="predicted"/>
<keyword evidence="1" id="KW-0732">Signal</keyword>
<dbReference type="InterPro" id="IPR021471">
    <property type="entry name" value="DUF3124"/>
</dbReference>
<accession>A0A6N6N252</accession>
<reference evidence="2 3" key="1">
    <citation type="journal article" date="2017" name="Int. J. Syst. Evol. Microbiol.">
        <title>Desulfovibrio senegalensis sp. nov., a mesophilic sulfate reducer isolated from marine sediment.</title>
        <authorList>
            <person name="Thioye A."/>
            <person name="Gam Z.B.A."/>
            <person name="Mbengue M."/>
            <person name="Cayol J.L."/>
            <person name="Joseph-Bartoli M."/>
            <person name="Toure-Kane C."/>
            <person name="Labat M."/>
        </authorList>
    </citation>
    <scope>NUCLEOTIDE SEQUENCE [LARGE SCALE GENOMIC DNA]</scope>
    <source>
        <strain evidence="2 3">DSM 101509</strain>
    </source>
</reference>
<name>A0A6N6N252_9BACT</name>
<keyword evidence="3" id="KW-1185">Reference proteome</keyword>
<comment type="caution">
    <text evidence="2">The sequence shown here is derived from an EMBL/GenBank/DDBJ whole genome shotgun (WGS) entry which is preliminary data.</text>
</comment>
<feature type="chain" id="PRO_5026970925" evidence="1">
    <location>
        <begin position="26"/>
        <end position="160"/>
    </location>
</feature>
<feature type="signal peptide" evidence="1">
    <location>
        <begin position="1"/>
        <end position="25"/>
    </location>
</feature>
<protein>
    <submittedName>
        <fullName evidence="2">DUF3124 domain-containing protein</fullName>
    </submittedName>
</protein>
<gene>
    <name evidence="2" type="ORF">F8A88_09440</name>
</gene>
<evidence type="ECO:0000313" key="2">
    <source>
        <dbReference type="EMBL" id="KAB1441800.1"/>
    </source>
</evidence>
<dbReference type="OrthoDB" id="283474at2"/>
<dbReference type="Pfam" id="PF11322">
    <property type="entry name" value="DUF3124"/>
    <property type="match status" value="1"/>
</dbReference>
<sequence length="160" mass="17162">MELVMIRRCLLTVFALTLAATPALAETVIISSGQTVYVPVYSHIYQGIKARPYNLSALLSIRNTDPSNAITVTSVRYYGSDGTLVKKFLEEPVVVQPLATAEHLIMERDTSGGSGANFLVQWNASGPVNAPLVQAVMIGTASTQGISFVCDGWVISEDGR</sequence>
<evidence type="ECO:0000313" key="3">
    <source>
        <dbReference type="Proteomes" id="UP000438699"/>
    </source>
</evidence>
<evidence type="ECO:0000256" key="1">
    <source>
        <dbReference type="SAM" id="SignalP"/>
    </source>
</evidence>
<dbReference type="EMBL" id="WAIE01000003">
    <property type="protein sequence ID" value="KAB1441800.1"/>
    <property type="molecule type" value="Genomic_DNA"/>
</dbReference>